<evidence type="ECO:0000256" key="6">
    <source>
        <dbReference type="ARBA" id="ARBA00039094"/>
    </source>
</evidence>
<comment type="pathway">
    <text evidence="1">Alkaloid biosynthesis; ergot alkaloid biosynthesis.</text>
</comment>
<keyword evidence="10" id="KW-1185">Reference proteome</keyword>
<dbReference type="PANTHER" id="PTHR43397:SF1">
    <property type="entry name" value="ERGOTHIONEINE BIOSYNTHESIS PROTEIN 1"/>
    <property type="match status" value="1"/>
</dbReference>
<keyword evidence="4 9" id="KW-0489">Methyltransferase</keyword>
<dbReference type="EC" id="2.1.1.261" evidence="6"/>
<evidence type="ECO:0000256" key="1">
    <source>
        <dbReference type="ARBA" id="ARBA00005107"/>
    </source>
</evidence>
<dbReference type="InterPro" id="IPR017804">
    <property type="entry name" value="MeTrfase_EgtD-like"/>
</dbReference>
<evidence type="ECO:0000256" key="2">
    <source>
        <dbReference type="ARBA" id="ARBA00011738"/>
    </source>
</evidence>
<name>A0A564ZJ46_9BACT</name>
<evidence type="ECO:0000256" key="4">
    <source>
        <dbReference type="ARBA" id="ARBA00022603"/>
    </source>
</evidence>
<dbReference type="Gene3D" id="3.40.50.150">
    <property type="entry name" value="Vaccinia Virus protein VP39"/>
    <property type="match status" value="1"/>
</dbReference>
<accession>A0A564ZJ46</accession>
<dbReference type="InterPro" id="IPR017805">
    <property type="entry name" value="SAM_MeTrfase_EasF-type_put"/>
</dbReference>
<dbReference type="InterPro" id="IPR035094">
    <property type="entry name" value="EgtD"/>
</dbReference>
<dbReference type="InterPro" id="IPR019257">
    <property type="entry name" value="MeTrfase_dom"/>
</dbReference>
<evidence type="ECO:0000313" key="10">
    <source>
        <dbReference type="Proteomes" id="UP000334340"/>
    </source>
</evidence>
<proteinExistence type="predicted"/>
<dbReference type="SUPFAM" id="SSF53335">
    <property type="entry name" value="S-adenosyl-L-methionine-dependent methyltransferases"/>
    <property type="match status" value="1"/>
</dbReference>
<evidence type="ECO:0000259" key="8">
    <source>
        <dbReference type="Pfam" id="PF10017"/>
    </source>
</evidence>
<dbReference type="NCBIfam" id="TIGR03439">
    <property type="entry name" value="methyl_EasF"/>
    <property type="match status" value="1"/>
</dbReference>
<reference evidence="9 10" key="1">
    <citation type="submission" date="2019-07" db="EMBL/GenBank/DDBJ databases">
        <authorList>
            <person name="Cremers G."/>
        </authorList>
    </citation>
    <scope>NUCLEOTIDE SEQUENCE [LARGE SCALE GENOMIC DNA]</scope>
</reference>
<dbReference type="GO" id="GO:0032259">
    <property type="term" value="P:methylation"/>
    <property type="evidence" value="ECO:0007669"/>
    <property type="project" value="UniProtKB-KW"/>
</dbReference>
<dbReference type="GO" id="GO:0009820">
    <property type="term" value="P:alkaloid metabolic process"/>
    <property type="evidence" value="ECO:0007669"/>
    <property type="project" value="UniProtKB-KW"/>
</dbReference>
<dbReference type="InterPro" id="IPR051128">
    <property type="entry name" value="EgtD_Methyltrsf_superfamily"/>
</dbReference>
<dbReference type="AlphaFoldDB" id="A0A564ZJ46"/>
<protein>
    <recommendedName>
        <fullName evidence="6">4-dimethylallyltryptophan N-methyltransferase</fullName>
        <ecNumber evidence="6">2.1.1.261</ecNumber>
    </recommendedName>
</protein>
<keyword evidence="3" id="KW-0017">Alkaloid metabolism</keyword>
<evidence type="ECO:0000256" key="3">
    <source>
        <dbReference type="ARBA" id="ARBA00022589"/>
    </source>
</evidence>
<dbReference type="PIRSF" id="PIRSF018005">
    <property type="entry name" value="UCP018005"/>
    <property type="match status" value="1"/>
</dbReference>
<dbReference type="InterPro" id="IPR029063">
    <property type="entry name" value="SAM-dependent_MTases_sf"/>
</dbReference>
<evidence type="ECO:0000256" key="5">
    <source>
        <dbReference type="ARBA" id="ARBA00022679"/>
    </source>
</evidence>
<keyword evidence="5 9" id="KW-0808">Transferase</keyword>
<evidence type="ECO:0000256" key="7">
    <source>
        <dbReference type="ARBA" id="ARBA00049425"/>
    </source>
</evidence>
<dbReference type="Proteomes" id="UP000334340">
    <property type="component" value="Unassembled WGS sequence"/>
</dbReference>
<feature type="domain" description="Histidine-specific methyltransferase SAM-dependent" evidence="8">
    <location>
        <begin position="19"/>
        <end position="322"/>
    </location>
</feature>
<sequence length="323" mass="36320">MENERYSYIALRNAENTLAEDVRQGLTASGKWLPCKYFYNREGNALFEQISELPEYYLTRTETAILKSHAASIIERCPSDLALVELGSGSSTKIRYLIDSCLTRQRALTYYAVDISPTGLENGTRQLLHDYPCLQVVGVVAEFGDGLRYLASGASGPRLVAFLGSTIGNFTAKEIAGFFTMLRRHLHPTDRLLLGVDLIKDPAVLEAAYDDAQGITANFNLNILVRLNRELSANFDPAAFRHRAVWNQEGGRIEMHLVSLRHQRVRIADLDLDIELRQGETIHTENCHKYSREQMQSLLADHGFQVLGCFSDPQDQFCLFLAS</sequence>
<dbReference type="GO" id="GO:0008168">
    <property type="term" value="F:methyltransferase activity"/>
    <property type="evidence" value="ECO:0007669"/>
    <property type="project" value="UniProtKB-KW"/>
</dbReference>
<gene>
    <name evidence="9" type="primary">egtD</name>
    <name evidence="9" type="ORF">MELA_01035</name>
</gene>
<comment type="catalytic activity">
    <reaction evidence="7">
        <text>4-(3-methylbut-2-enyl)-L-tryptophan + S-adenosyl-L-methionine = 4-(3-methylbut-2-enyl)-L-abrine + S-adenosyl-L-homocysteine + H(+)</text>
        <dbReference type="Rhea" id="RHEA:34435"/>
        <dbReference type="ChEBI" id="CHEBI:15378"/>
        <dbReference type="ChEBI" id="CHEBI:57856"/>
        <dbReference type="ChEBI" id="CHEBI:58209"/>
        <dbReference type="ChEBI" id="CHEBI:59789"/>
        <dbReference type="ChEBI" id="CHEBI:67248"/>
        <dbReference type="EC" id="2.1.1.261"/>
    </reaction>
</comment>
<dbReference type="PANTHER" id="PTHR43397">
    <property type="entry name" value="ERGOTHIONEINE BIOSYNTHESIS PROTEIN 1"/>
    <property type="match status" value="1"/>
</dbReference>
<evidence type="ECO:0000313" key="9">
    <source>
        <dbReference type="EMBL" id="VUZ84662.1"/>
    </source>
</evidence>
<dbReference type="EMBL" id="CABIKM010000015">
    <property type="protein sequence ID" value="VUZ84662.1"/>
    <property type="molecule type" value="Genomic_DNA"/>
</dbReference>
<dbReference type="Pfam" id="PF10017">
    <property type="entry name" value="Methyltransf_33"/>
    <property type="match status" value="1"/>
</dbReference>
<organism evidence="9 10">
    <name type="scientific">Candidatus Methylomirabilis lanthanidiphila</name>
    <dbReference type="NCBI Taxonomy" id="2211376"/>
    <lineage>
        <taxon>Bacteria</taxon>
        <taxon>Candidatus Methylomirabilota</taxon>
        <taxon>Candidatus Methylomirabilia</taxon>
        <taxon>Candidatus Methylomirabilales</taxon>
        <taxon>Candidatus Methylomirabilaceae</taxon>
        <taxon>Candidatus Methylomirabilis</taxon>
    </lineage>
</organism>
<comment type="subunit">
    <text evidence="2">Homodimer.</text>
</comment>
<dbReference type="NCBIfam" id="TIGR03438">
    <property type="entry name" value="egtD_ergothio"/>
    <property type="match status" value="1"/>
</dbReference>